<dbReference type="InterPro" id="IPR045155">
    <property type="entry name" value="Beta-lactam_cat"/>
</dbReference>
<keyword evidence="4" id="KW-0378">Hydrolase</keyword>
<dbReference type="Pfam" id="PF13354">
    <property type="entry name" value="Beta-lactamase2"/>
    <property type="match status" value="1"/>
</dbReference>
<evidence type="ECO:0000256" key="2">
    <source>
        <dbReference type="SAM" id="SignalP"/>
    </source>
</evidence>
<protein>
    <submittedName>
        <fullName evidence="4">Serine hydrolase</fullName>
    </submittedName>
</protein>
<gene>
    <name evidence="4" type="ORF">OG288_31340</name>
</gene>
<dbReference type="PANTHER" id="PTHR35333:SF3">
    <property type="entry name" value="BETA-LACTAMASE-TYPE TRANSPEPTIDASE FOLD CONTAINING PROTEIN"/>
    <property type="match status" value="1"/>
</dbReference>
<dbReference type="RefSeq" id="WP_328938792.1">
    <property type="nucleotide sequence ID" value="NZ_CP108133.1"/>
</dbReference>
<feature type="compositionally biased region" description="Low complexity" evidence="1">
    <location>
        <begin position="356"/>
        <end position="368"/>
    </location>
</feature>
<evidence type="ECO:0000259" key="3">
    <source>
        <dbReference type="Pfam" id="PF13354"/>
    </source>
</evidence>
<dbReference type="SUPFAM" id="SSF56601">
    <property type="entry name" value="beta-lactamase/transpeptidase-like"/>
    <property type="match status" value="1"/>
</dbReference>
<evidence type="ECO:0000313" key="4">
    <source>
        <dbReference type="EMBL" id="WTP52414.1"/>
    </source>
</evidence>
<dbReference type="InterPro" id="IPR012338">
    <property type="entry name" value="Beta-lactam/transpept-like"/>
</dbReference>
<name>A0ABZ1JLB3_9ACTN</name>
<dbReference type="EMBL" id="CP108133">
    <property type="protein sequence ID" value="WTP52414.1"/>
    <property type="molecule type" value="Genomic_DNA"/>
</dbReference>
<sequence>MGPHIRNTRHTRYVPYVRHCRTALVAALASALLTPVSAVSATAASPRFPAGTFDGSRPADATIHRFLPDALPPDVPLPDALGPGGGPDGSGDTPTCHAPHAPGLAARLSYDLHAALSSRRGTVSVAVRDDLGLVCELAGERQYDSASVAKVLIMEGLLRRAEKLGRSLTRWEAANVRPMIVRSDNTAARRLWAAQGHSHLNGFLARVRTRATVLGPGGYWGLTRTTATDQMRLLGVLTNTRSFLRTRAYGLRLLADVRADQRWGVPAGMPRGFKAHVKNGWLPRSTHGWRVHSVGAFSGEGRAYRIVVLTHDNPTKAYGVRTIERIAQVVHRGLGQGRGPGRALTPETPPTPESPQTPETPETPQTPEAAVSEEPDGSAPYEPLPGWDEPEQDATP</sequence>
<feature type="region of interest" description="Disordered" evidence="1">
    <location>
        <begin position="74"/>
        <end position="100"/>
    </location>
</feature>
<keyword evidence="5" id="KW-1185">Reference proteome</keyword>
<dbReference type="Gene3D" id="3.40.710.10">
    <property type="entry name" value="DD-peptidase/beta-lactamase superfamily"/>
    <property type="match status" value="1"/>
</dbReference>
<accession>A0ABZ1JLB3</accession>
<feature type="chain" id="PRO_5046724050" evidence="2">
    <location>
        <begin position="39"/>
        <end position="396"/>
    </location>
</feature>
<proteinExistence type="predicted"/>
<feature type="region of interest" description="Disordered" evidence="1">
    <location>
        <begin position="332"/>
        <end position="396"/>
    </location>
</feature>
<feature type="domain" description="Beta-lactamase class A catalytic" evidence="3">
    <location>
        <begin position="178"/>
        <end position="310"/>
    </location>
</feature>
<evidence type="ECO:0000256" key="1">
    <source>
        <dbReference type="SAM" id="MobiDB-lite"/>
    </source>
</evidence>
<evidence type="ECO:0000313" key="5">
    <source>
        <dbReference type="Proteomes" id="UP001432166"/>
    </source>
</evidence>
<dbReference type="InterPro" id="IPR000871">
    <property type="entry name" value="Beta-lactam_class-A"/>
</dbReference>
<dbReference type="PANTHER" id="PTHR35333">
    <property type="entry name" value="BETA-LACTAMASE"/>
    <property type="match status" value="1"/>
</dbReference>
<dbReference type="Proteomes" id="UP001432166">
    <property type="component" value="Chromosome"/>
</dbReference>
<organism evidence="4 5">
    <name type="scientific">Streptomyces tauricus</name>
    <dbReference type="NCBI Taxonomy" id="68274"/>
    <lineage>
        <taxon>Bacteria</taxon>
        <taxon>Bacillati</taxon>
        <taxon>Actinomycetota</taxon>
        <taxon>Actinomycetes</taxon>
        <taxon>Kitasatosporales</taxon>
        <taxon>Streptomycetaceae</taxon>
        <taxon>Streptomyces</taxon>
        <taxon>Streptomyces aurantiacus group</taxon>
    </lineage>
</organism>
<reference evidence="4" key="1">
    <citation type="submission" date="2022-10" db="EMBL/GenBank/DDBJ databases">
        <title>The complete genomes of actinobacterial strains from the NBC collection.</title>
        <authorList>
            <person name="Joergensen T.S."/>
            <person name="Alvarez Arevalo M."/>
            <person name="Sterndorff E.B."/>
            <person name="Faurdal D."/>
            <person name="Vuksanovic O."/>
            <person name="Mourched A.-S."/>
            <person name="Charusanti P."/>
            <person name="Shaw S."/>
            <person name="Blin K."/>
            <person name="Weber T."/>
        </authorList>
    </citation>
    <scope>NUCLEOTIDE SEQUENCE</scope>
    <source>
        <strain evidence="4">NBC_00189</strain>
    </source>
</reference>
<feature type="signal peptide" evidence="2">
    <location>
        <begin position="1"/>
        <end position="38"/>
    </location>
</feature>
<keyword evidence="2" id="KW-0732">Signal</keyword>
<dbReference type="GO" id="GO:0016787">
    <property type="term" value="F:hydrolase activity"/>
    <property type="evidence" value="ECO:0007669"/>
    <property type="project" value="UniProtKB-KW"/>
</dbReference>